<dbReference type="EMBL" id="CP071182">
    <property type="protein sequence ID" value="QSO46978.1"/>
    <property type="molecule type" value="Genomic_DNA"/>
</dbReference>
<comment type="similarity">
    <text evidence="1 5">Belongs to the 5-formyltetrahydrofolate cyclo-ligase family.</text>
</comment>
<evidence type="ECO:0000256" key="3">
    <source>
        <dbReference type="ARBA" id="ARBA00022840"/>
    </source>
</evidence>
<keyword evidence="7" id="KW-1185">Reference proteome</keyword>
<dbReference type="RefSeq" id="WP_206656339.1">
    <property type="nucleotide sequence ID" value="NZ_CP071182.1"/>
</dbReference>
<proteinExistence type="inferred from homology"/>
<keyword evidence="3 4" id="KW-0067">ATP-binding</keyword>
<sequence>MRKKFIDIRGQLDESARRHKGEQLSTALTEYLLGLSISSGVIALYRAFRSEVDIWSCTSRLFDVGWRVVVPITDTPAKQLRFAEVTPQTMWRRGVLGISEPAVEADEIGRFPYIDAGEISAFCVPGVAFTETGLRLGYGGGYYDRLFAQPKVTGRRIGIALECQVTEKLPGETHDIRMNDLATEAGVRPCR</sequence>
<dbReference type="AlphaFoldDB" id="A0A9X7VXS0"/>
<keyword evidence="5" id="KW-0479">Metal-binding</keyword>
<accession>A0A9X7VXS0</accession>
<evidence type="ECO:0000313" key="7">
    <source>
        <dbReference type="Proteomes" id="UP000663505"/>
    </source>
</evidence>
<dbReference type="InterPro" id="IPR037171">
    <property type="entry name" value="NagB/RpiA_transferase-like"/>
</dbReference>
<dbReference type="EC" id="6.3.3.2" evidence="5"/>
<keyword evidence="5" id="KW-0460">Magnesium</keyword>
<protein>
    <recommendedName>
        <fullName evidence="5">5-formyltetrahydrofolate cyclo-ligase</fullName>
        <ecNumber evidence="5">6.3.3.2</ecNumber>
    </recommendedName>
</protein>
<keyword evidence="6" id="KW-0436">Ligase</keyword>
<dbReference type="Pfam" id="PF01812">
    <property type="entry name" value="5-FTHF_cyc-lig"/>
    <property type="match status" value="1"/>
</dbReference>
<feature type="binding site" evidence="4">
    <location>
        <position position="51"/>
    </location>
    <ligand>
        <name>substrate</name>
    </ligand>
</feature>
<evidence type="ECO:0000256" key="5">
    <source>
        <dbReference type="RuleBase" id="RU361279"/>
    </source>
</evidence>
<name>A0A9X7VXS0_9BACL</name>
<dbReference type="PANTHER" id="PTHR23407">
    <property type="entry name" value="ATPASE INHIBITOR/5-FORMYLTETRAHYDROFOLATE CYCLO-LIGASE"/>
    <property type="match status" value="1"/>
</dbReference>
<dbReference type="Proteomes" id="UP000663505">
    <property type="component" value="Chromosome"/>
</dbReference>
<dbReference type="GO" id="GO:0005524">
    <property type="term" value="F:ATP binding"/>
    <property type="evidence" value="ECO:0007669"/>
    <property type="project" value="UniProtKB-KW"/>
</dbReference>
<evidence type="ECO:0000313" key="6">
    <source>
        <dbReference type="EMBL" id="QSO46978.1"/>
    </source>
</evidence>
<dbReference type="Gene3D" id="3.40.50.10420">
    <property type="entry name" value="NagB/RpiA/CoA transferase-like"/>
    <property type="match status" value="1"/>
</dbReference>
<dbReference type="GO" id="GO:0030272">
    <property type="term" value="F:5-formyltetrahydrofolate cyclo-ligase activity"/>
    <property type="evidence" value="ECO:0007669"/>
    <property type="project" value="UniProtKB-EC"/>
</dbReference>
<dbReference type="GO" id="GO:0035999">
    <property type="term" value="P:tetrahydrofolate interconversion"/>
    <property type="evidence" value="ECO:0007669"/>
    <property type="project" value="TreeGrafter"/>
</dbReference>
<gene>
    <name evidence="6" type="ORF">JZ786_21590</name>
</gene>
<comment type="catalytic activity">
    <reaction evidence="5">
        <text>(6S)-5-formyl-5,6,7,8-tetrahydrofolate + ATP = (6R)-5,10-methenyltetrahydrofolate + ADP + phosphate</text>
        <dbReference type="Rhea" id="RHEA:10488"/>
        <dbReference type="ChEBI" id="CHEBI:30616"/>
        <dbReference type="ChEBI" id="CHEBI:43474"/>
        <dbReference type="ChEBI" id="CHEBI:57455"/>
        <dbReference type="ChEBI" id="CHEBI:57457"/>
        <dbReference type="ChEBI" id="CHEBI:456216"/>
        <dbReference type="EC" id="6.3.3.2"/>
    </reaction>
</comment>
<dbReference type="GO" id="GO:0046872">
    <property type="term" value="F:metal ion binding"/>
    <property type="evidence" value="ECO:0007669"/>
    <property type="project" value="UniProtKB-KW"/>
</dbReference>
<reference evidence="6 7" key="1">
    <citation type="submission" date="2021-02" db="EMBL/GenBank/DDBJ databases">
        <title>Alicyclobacillus curvatus sp. nov. and Alicyclobacillus mengziensis sp. nov., two acidophilic bacteria isolated from acid mine drainage.</title>
        <authorList>
            <person name="Huang Y."/>
        </authorList>
    </citation>
    <scope>NUCLEOTIDE SEQUENCE [LARGE SCALE GENOMIC DNA]</scope>
    <source>
        <strain evidence="6 7">S30H14</strain>
    </source>
</reference>
<dbReference type="PIRSF" id="PIRSF006806">
    <property type="entry name" value="FTHF_cligase"/>
    <property type="match status" value="1"/>
</dbReference>
<dbReference type="SUPFAM" id="SSF100950">
    <property type="entry name" value="NagB/RpiA/CoA transferase-like"/>
    <property type="match status" value="1"/>
</dbReference>
<dbReference type="InterPro" id="IPR002698">
    <property type="entry name" value="FTHF_cligase"/>
</dbReference>
<evidence type="ECO:0000256" key="1">
    <source>
        <dbReference type="ARBA" id="ARBA00010638"/>
    </source>
</evidence>
<organism evidence="6 7">
    <name type="scientific">Alicyclobacillus mengziensis</name>
    <dbReference type="NCBI Taxonomy" id="2931921"/>
    <lineage>
        <taxon>Bacteria</taxon>
        <taxon>Bacillati</taxon>
        <taxon>Bacillota</taxon>
        <taxon>Bacilli</taxon>
        <taxon>Bacillales</taxon>
        <taxon>Alicyclobacillaceae</taxon>
        <taxon>Alicyclobacillus</taxon>
    </lineage>
</organism>
<dbReference type="NCBIfam" id="TIGR02727">
    <property type="entry name" value="MTHFS_bact"/>
    <property type="match status" value="1"/>
</dbReference>
<evidence type="ECO:0000256" key="4">
    <source>
        <dbReference type="PIRSR" id="PIRSR006806-1"/>
    </source>
</evidence>
<dbReference type="GO" id="GO:0009396">
    <property type="term" value="P:folic acid-containing compound biosynthetic process"/>
    <property type="evidence" value="ECO:0007669"/>
    <property type="project" value="TreeGrafter"/>
</dbReference>
<dbReference type="InterPro" id="IPR024185">
    <property type="entry name" value="FTHF_cligase-like_sf"/>
</dbReference>
<evidence type="ECO:0000256" key="2">
    <source>
        <dbReference type="ARBA" id="ARBA00022741"/>
    </source>
</evidence>
<keyword evidence="2 4" id="KW-0547">Nucleotide-binding</keyword>
<comment type="cofactor">
    <cofactor evidence="5">
        <name>Mg(2+)</name>
        <dbReference type="ChEBI" id="CHEBI:18420"/>
    </cofactor>
</comment>
<dbReference type="KEGG" id="afx:JZ786_21590"/>
<dbReference type="PANTHER" id="PTHR23407:SF1">
    <property type="entry name" value="5-FORMYLTETRAHYDROFOLATE CYCLO-LIGASE"/>
    <property type="match status" value="1"/>
</dbReference>
<feature type="binding site" evidence="4">
    <location>
        <begin position="135"/>
        <end position="143"/>
    </location>
    <ligand>
        <name>ATP</name>
        <dbReference type="ChEBI" id="CHEBI:30616"/>
    </ligand>
</feature>